<dbReference type="CDD" id="cd00083">
    <property type="entry name" value="bHLH_SF"/>
    <property type="match status" value="1"/>
</dbReference>
<protein>
    <recommendedName>
        <fullName evidence="2">BHLH domain-containing protein</fullName>
    </recommendedName>
</protein>
<feature type="compositionally biased region" description="Pro residues" evidence="1">
    <location>
        <begin position="1"/>
        <end position="10"/>
    </location>
</feature>
<dbReference type="PANTHER" id="PTHR46266">
    <property type="entry name" value="TRANSCRIPTION FACTOR TT8"/>
    <property type="match status" value="1"/>
</dbReference>
<feature type="region of interest" description="Disordered" evidence="1">
    <location>
        <begin position="211"/>
        <end position="252"/>
    </location>
</feature>
<feature type="compositionally biased region" description="Polar residues" evidence="1">
    <location>
        <begin position="305"/>
        <end position="314"/>
    </location>
</feature>
<feature type="region of interest" description="Disordered" evidence="1">
    <location>
        <begin position="357"/>
        <end position="441"/>
    </location>
</feature>
<feature type="compositionally biased region" description="Basic residues" evidence="1">
    <location>
        <begin position="238"/>
        <end position="252"/>
    </location>
</feature>
<reference evidence="3 4" key="1">
    <citation type="submission" date="2024-01" db="EMBL/GenBank/DDBJ databases">
        <authorList>
            <person name="Allen C."/>
            <person name="Tagirdzhanova G."/>
        </authorList>
    </citation>
    <scope>NUCLEOTIDE SEQUENCE [LARGE SCALE GENOMIC DNA]</scope>
    <source>
        <strain evidence="3 4">CBS 119000</strain>
    </source>
</reference>
<sequence length="600" mass="62938">MSRPIFPPTPASSTDIQGKDGSKHLADLHLPFELPPPALVRASGGGDGKDMSPDTNMPSPPLEPDVRSPSASKKRTSPSSSSPKSAYPVQASETVKSRRRTSAVQAQAQVQAQLQAQSPSQTQSHSIAHEHTVAGNDTFVLPPPPTRSRKIIQMKPRTAVSSGPAKNAAKGAKQDQNGSTAVTAAALPPSAPVRATKGSAATFLETSLEDPAALESSAPATTGSKKKQPSATSAAGRKMARKTAHSLIERRRRSKMNEEFAVLKSMIPACTGEMHKLAILQASIEYVRYLEDCVTALKSQRETDGQQWQQTRQTPAPVRIEQHPYSHAPISSEESSLDVEMTGIGNSDRAELVAKCPAWDENDRNDQDEVEDDDLGENDAHGAYTESGSDHGHPQSQHGASASPALPAKEHQHTPYHQQDGPRRDTLTNAPSPATSSRYSPSLVAAVSESLAATATAATEYRHRQNSSFSYSAGGFTTSAQTSPAFGPQQNPFPLLPLSAAASPYLYGNGGSGIGFGSAGEQGTFSARASISISGSTLTSPVLLPQLDMDQEATAALLMLNSDRRGTSASVSGDSGSNGDPGGGNSSAPRGMSVRDLLSA</sequence>
<accession>A0ABP0DGR9</accession>
<dbReference type="InterPro" id="IPR011598">
    <property type="entry name" value="bHLH_dom"/>
</dbReference>
<feature type="region of interest" description="Disordered" evidence="1">
    <location>
        <begin position="559"/>
        <end position="600"/>
    </location>
</feature>
<evidence type="ECO:0000256" key="1">
    <source>
        <dbReference type="SAM" id="MobiDB-lite"/>
    </source>
</evidence>
<keyword evidence="4" id="KW-1185">Reference proteome</keyword>
<dbReference type="Proteomes" id="UP001642502">
    <property type="component" value="Unassembled WGS sequence"/>
</dbReference>
<feature type="compositionally biased region" description="Low complexity" evidence="1">
    <location>
        <begin position="567"/>
        <end position="578"/>
    </location>
</feature>
<feature type="domain" description="BHLH" evidence="2">
    <location>
        <begin position="240"/>
        <end position="290"/>
    </location>
</feature>
<evidence type="ECO:0000313" key="4">
    <source>
        <dbReference type="Proteomes" id="UP001642502"/>
    </source>
</evidence>
<name>A0ABP0DGR9_9PEZI</name>
<feature type="compositionally biased region" description="Low complexity" evidence="1">
    <location>
        <begin position="102"/>
        <end position="124"/>
    </location>
</feature>
<feature type="compositionally biased region" description="Polar residues" evidence="1">
    <location>
        <begin position="427"/>
        <end position="440"/>
    </location>
</feature>
<feature type="region of interest" description="Disordered" evidence="1">
    <location>
        <begin position="300"/>
        <end position="339"/>
    </location>
</feature>
<feature type="compositionally biased region" description="Polar residues" evidence="1">
    <location>
        <begin position="218"/>
        <end position="233"/>
    </location>
</feature>
<dbReference type="InterPro" id="IPR036638">
    <property type="entry name" value="HLH_DNA-bd_sf"/>
</dbReference>
<feature type="compositionally biased region" description="Low complexity" evidence="1">
    <location>
        <begin position="67"/>
        <end position="86"/>
    </location>
</feature>
<dbReference type="SUPFAM" id="SSF47459">
    <property type="entry name" value="HLH, helix-loop-helix DNA-binding domain"/>
    <property type="match status" value="1"/>
</dbReference>
<dbReference type="EMBL" id="CAWUON010000022">
    <property type="protein sequence ID" value="CAK7266831.1"/>
    <property type="molecule type" value="Genomic_DNA"/>
</dbReference>
<proteinExistence type="predicted"/>
<evidence type="ECO:0000259" key="2">
    <source>
        <dbReference type="PROSITE" id="PS50888"/>
    </source>
</evidence>
<comment type="caution">
    <text evidence="3">The sequence shown here is derived from an EMBL/GenBank/DDBJ whole genome shotgun (WGS) entry which is preliminary data.</text>
</comment>
<organism evidence="3 4">
    <name type="scientific">Sporothrix epigloea</name>
    <dbReference type="NCBI Taxonomy" id="1892477"/>
    <lineage>
        <taxon>Eukaryota</taxon>
        <taxon>Fungi</taxon>
        <taxon>Dikarya</taxon>
        <taxon>Ascomycota</taxon>
        <taxon>Pezizomycotina</taxon>
        <taxon>Sordariomycetes</taxon>
        <taxon>Sordariomycetidae</taxon>
        <taxon>Ophiostomatales</taxon>
        <taxon>Ophiostomataceae</taxon>
        <taxon>Sporothrix</taxon>
    </lineage>
</organism>
<feature type="compositionally biased region" description="Acidic residues" evidence="1">
    <location>
        <begin position="368"/>
        <end position="377"/>
    </location>
</feature>
<gene>
    <name evidence="3" type="ORF">SEPCBS119000_002231</name>
</gene>
<dbReference type="PANTHER" id="PTHR46266:SF4">
    <property type="entry name" value="TRANSCRIPTION FACTOR TT8"/>
    <property type="match status" value="1"/>
</dbReference>
<dbReference type="SMART" id="SM00353">
    <property type="entry name" value="HLH"/>
    <property type="match status" value="1"/>
</dbReference>
<feature type="region of interest" description="Disordered" evidence="1">
    <location>
        <begin position="1"/>
        <end position="193"/>
    </location>
</feature>
<dbReference type="Gene3D" id="4.10.280.10">
    <property type="entry name" value="Helix-loop-helix DNA-binding domain"/>
    <property type="match status" value="1"/>
</dbReference>
<dbReference type="PROSITE" id="PS50888">
    <property type="entry name" value="BHLH"/>
    <property type="match status" value="1"/>
</dbReference>
<dbReference type="Pfam" id="PF00010">
    <property type="entry name" value="HLH"/>
    <property type="match status" value="1"/>
</dbReference>
<feature type="compositionally biased region" description="Basic and acidic residues" evidence="1">
    <location>
        <begin position="17"/>
        <end position="27"/>
    </location>
</feature>
<evidence type="ECO:0000313" key="3">
    <source>
        <dbReference type="EMBL" id="CAK7266831.1"/>
    </source>
</evidence>